<evidence type="ECO:0000256" key="2">
    <source>
        <dbReference type="SAM" id="Phobius"/>
    </source>
</evidence>
<evidence type="ECO:0000256" key="1">
    <source>
        <dbReference type="SAM" id="MobiDB-lite"/>
    </source>
</evidence>
<dbReference type="AlphaFoldDB" id="A0A7M5UXD5"/>
<feature type="region of interest" description="Disordered" evidence="1">
    <location>
        <begin position="268"/>
        <end position="293"/>
    </location>
</feature>
<keyword evidence="4" id="KW-1185">Reference proteome</keyword>
<proteinExistence type="predicted"/>
<feature type="transmembrane region" description="Helical" evidence="2">
    <location>
        <begin position="35"/>
        <end position="53"/>
    </location>
</feature>
<reference evidence="3" key="1">
    <citation type="submission" date="2021-01" db="UniProtKB">
        <authorList>
            <consortium name="EnsemblMetazoa"/>
        </authorList>
    </citation>
    <scope>IDENTIFICATION</scope>
</reference>
<evidence type="ECO:0000313" key="3">
    <source>
        <dbReference type="EnsemblMetazoa" id="CLYHEMP002786.1"/>
    </source>
</evidence>
<sequence>MPAISNNLRNYIELVEERNISYRKSAIFWDQVHKYANISLIILTSVATVLSVMESSIPVYVVPIITGIATMISSMIGVLKPYEKRNEQMASSRKFKKLMLNLISAESIDDYKKVRSEIQDAMLDEPFTSSVKKLKKQRAAEKKDAIGSKSTDCKIQIGGQDENEVFQKTNALKNQKKNQKKTDRLQLWALSTNLKMEVYKDEQKWLKFKKEEGITRTFDDSESVNDSCEDKVLKNSDGRAMDQIDSERTTKLSEEEMDWAIDLDRPFESRRSFDQTDGGSIKPMPKSTPTKLKDVPEKEIPFLMNNTTDTNHIKPDHDFIAIRVQPSGKSNIESSSKCLNIPQNPDVTLVPLTSEKHLIGDHEDHSQLSRQNAVISDHLNNNDNEESLKNN</sequence>
<organism evidence="3 4">
    <name type="scientific">Clytia hemisphaerica</name>
    <dbReference type="NCBI Taxonomy" id="252671"/>
    <lineage>
        <taxon>Eukaryota</taxon>
        <taxon>Metazoa</taxon>
        <taxon>Cnidaria</taxon>
        <taxon>Hydrozoa</taxon>
        <taxon>Hydroidolina</taxon>
        <taxon>Leptothecata</taxon>
        <taxon>Obeliida</taxon>
        <taxon>Clytiidae</taxon>
        <taxon>Clytia</taxon>
    </lineage>
</organism>
<accession>A0A7M5UXD5</accession>
<dbReference type="Proteomes" id="UP000594262">
    <property type="component" value="Unplaced"/>
</dbReference>
<keyword evidence="2" id="KW-1133">Transmembrane helix</keyword>
<keyword evidence="2" id="KW-0472">Membrane</keyword>
<dbReference type="GeneID" id="136817805"/>
<evidence type="ECO:0008006" key="5">
    <source>
        <dbReference type="Google" id="ProtNLM"/>
    </source>
</evidence>
<keyword evidence="2" id="KW-0812">Transmembrane</keyword>
<feature type="transmembrane region" description="Helical" evidence="2">
    <location>
        <begin position="59"/>
        <end position="79"/>
    </location>
</feature>
<protein>
    <recommendedName>
        <fullName evidence="5">SMODS and SLOG-associating 2TM effector domain-containing protein</fullName>
    </recommendedName>
</protein>
<dbReference type="EnsemblMetazoa" id="CLYHEMT002786.1">
    <property type="protein sequence ID" value="CLYHEMP002786.1"/>
    <property type="gene ID" value="CLYHEMG002786"/>
</dbReference>
<evidence type="ECO:0000313" key="4">
    <source>
        <dbReference type="Proteomes" id="UP000594262"/>
    </source>
</evidence>
<dbReference type="RefSeq" id="XP_066930226.1">
    <property type="nucleotide sequence ID" value="XM_067074125.1"/>
</dbReference>
<name>A0A7M5UXD5_9CNID</name>